<sequence length="65" mass="7642">MLAQILTNQIKKLNTNHHLYCLAIKISTFPDTARLGKVLPVSFSQLQKPEDNQYRGKQYHFYIYT</sequence>
<organism evidence="1 2">
    <name type="scientific">Elaeophora elaphi</name>
    <dbReference type="NCBI Taxonomy" id="1147741"/>
    <lineage>
        <taxon>Eukaryota</taxon>
        <taxon>Metazoa</taxon>
        <taxon>Ecdysozoa</taxon>
        <taxon>Nematoda</taxon>
        <taxon>Chromadorea</taxon>
        <taxon>Rhabditida</taxon>
        <taxon>Spirurina</taxon>
        <taxon>Spiruromorpha</taxon>
        <taxon>Filarioidea</taxon>
        <taxon>Onchocercidae</taxon>
        <taxon>Elaeophora</taxon>
    </lineage>
</organism>
<proteinExistence type="predicted"/>
<evidence type="ECO:0000313" key="2">
    <source>
        <dbReference type="WBParaSite" id="EEL_0000660401-mRNA-1"/>
    </source>
</evidence>
<dbReference type="AlphaFoldDB" id="A0A0R3RWQ3"/>
<evidence type="ECO:0000313" key="1">
    <source>
        <dbReference type="Proteomes" id="UP000050640"/>
    </source>
</evidence>
<accession>A0A0R3RWQ3</accession>
<reference evidence="2" key="1">
    <citation type="submission" date="2017-02" db="UniProtKB">
        <authorList>
            <consortium name="WormBaseParasite"/>
        </authorList>
    </citation>
    <scope>IDENTIFICATION</scope>
</reference>
<dbReference type="Proteomes" id="UP000050640">
    <property type="component" value="Unplaced"/>
</dbReference>
<keyword evidence="1" id="KW-1185">Reference proteome</keyword>
<name>A0A0R3RWQ3_9BILA</name>
<dbReference type="WBParaSite" id="EEL_0000660401-mRNA-1">
    <property type="protein sequence ID" value="EEL_0000660401-mRNA-1"/>
    <property type="gene ID" value="EEL_0000660401"/>
</dbReference>
<protein>
    <submittedName>
        <fullName evidence="2">Piwi domain-containing protein</fullName>
    </submittedName>
</protein>